<evidence type="ECO:0000256" key="3">
    <source>
        <dbReference type="ARBA" id="ARBA00022691"/>
    </source>
</evidence>
<dbReference type="Gene3D" id="3.40.50.150">
    <property type="entry name" value="Vaccinia Virus protein VP39"/>
    <property type="match status" value="1"/>
</dbReference>
<dbReference type="SUPFAM" id="SSF53335">
    <property type="entry name" value="S-adenosyl-L-methionine-dependent methyltransferases"/>
    <property type="match status" value="1"/>
</dbReference>
<comment type="function">
    <text evidence="5">Methylates the class 1 translation termination release factors RF1/PrfA and RF2/PrfB on the glutamine residue of the universally conserved GGQ motif.</text>
</comment>
<reference evidence="8" key="2">
    <citation type="journal article" date="2021" name="PeerJ">
        <title>Extensive microbial diversity within the chicken gut microbiome revealed by metagenomics and culture.</title>
        <authorList>
            <person name="Gilroy R."/>
            <person name="Ravi A."/>
            <person name="Getino M."/>
            <person name="Pursley I."/>
            <person name="Horton D.L."/>
            <person name="Alikhan N.F."/>
            <person name="Baker D."/>
            <person name="Gharbi K."/>
            <person name="Hall N."/>
            <person name="Watson M."/>
            <person name="Adriaenssens E.M."/>
            <person name="Foster-Nyarko E."/>
            <person name="Jarju S."/>
            <person name="Secka A."/>
            <person name="Antonio M."/>
            <person name="Oren A."/>
            <person name="Chaudhuri R.R."/>
            <person name="La Ragione R."/>
            <person name="Hildebrand F."/>
            <person name="Pallen M.J."/>
        </authorList>
    </citation>
    <scope>NUCLEOTIDE SEQUENCE</scope>
    <source>
        <strain evidence="8">17213</strain>
    </source>
</reference>
<dbReference type="GO" id="GO:0003676">
    <property type="term" value="F:nucleic acid binding"/>
    <property type="evidence" value="ECO:0007669"/>
    <property type="project" value="InterPro"/>
</dbReference>
<dbReference type="FunFam" id="3.40.50.150:FF:000053">
    <property type="entry name" value="Release factor glutamine methyltransferase"/>
    <property type="match status" value="1"/>
</dbReference>
<dbReference type="Pfam" id="PF13847">
    <property type="entry name" value="Methyltransf_31"/>
    <property type="match status" value="1"/>
</dbReference>
<dbReference type="PANTHER" id="PTHR18895:SF74">
    <property type="entry name" value="MTRF1L RELEASE FACTOR GLUTAMINE METHYLTRANSFERASE"/>
    <property type="match status" value="1"/>
</dbReference>
<comment type="catalytic activity">
    <reaction evidence="4 5">
        <text>L-glutaminyl-[peptide chain release factor] + S-adenosyl-L-methionine = N(5)-methyl-L-glutaminyl-[peptide chain release factor] + S-adenosyl-L-homocysteine + H(+)</text>
        <dbReference type="Rhea" id="RHEA:42896"/>
        <dbReference type="Rhea" id="RHEA-COMP:10271"/>
        <dbReference type="Rhea" id="RHEA-COMP:10272"/>
        <dbReference type="ChEBI" id="CHEBI:15378"/>
        <dbReference type="ChEBI" id="CHEBI:30011"/>
        <dbReference type="ChEBI" id="CHEBI:57856"/>
        <dbReference type="ChEBI" id="CHEBI:59789"/>
        <dbReference type="ChEBI" id="CHEBI:61891"/>
        <dbReference type="EC" id="2.1.1.297"/>
    </reaction>
</comment>
<dbReference type="Gene3D" id="1.10.8.10">
    <property type="entry name" value="DNA helicase RuvA subunit, C-terminal domain"/>
    <property type="match status" value="1"/>
</dbReference>
<dbReference type="EMBL" id="JADINH010000168">
    <property type="protein sequence ID" value="MBO8416294.1"/>
    <property type="molecule type" value="Genomic_DNA"/>
</dbReference>
<feature type="domain" description="Release factor glutamine methyltransferase N-terminal" evidence="7">
    <location>
        <begin position="15"/>
        <end position="83"/>
    </location>
</feature>
<feature type="binding site" evidence="5">
    <location>
        <begin position="124"/>
        <end position="128"/>
    </location>
    <ligand>
        <name>S-adenosyl-L-methionine</name>
        <dbReference type="ChEBI" id="CHEBI:59789"/>
    </ligand>
</feature>
<proteinExistence type="inferred from homology"/>
<evidence type="ECO:0000256" key="2">
    <source>
        <dbReference type="ARBA" id="ARBA00022679"/>
    </source>
</evidence>
<dbReference type="GO" id="GO:0032259">
    <property type="term" value="P:methylation"/>
    <property type="evidence" value="ECO:0007669"/>
    <property type="project" value="UniProtKB-KW"/>
</dbReference>
<dbReference type="InterPro" id="IPR040758">
    <property type="entry name" value="PrmC_N"/>
</dbReference>
<dbReference type="InterPro" id="IPR025714">
    <property type="entry name" value="Methyltranfer_dom"/>
</dbReference>
<comment type="similarity">
    <text evidence="5">Belongs to the protein N5-glutamine methyltransferase family. PrmC subfamily.</text>
</comment>
<dbReference type="NCBIfam" id="TIGR03534">
    <property type="entry name" value="RF_mod_PrmC"/>
    <property type="match status" value="1"/>
</dbReference>
<dbReference type="GO" id="GO:0102559">
    <property type="term" value="F:peptide chain release factor N(5)-glutamine methyltransferase activity"/>
    <property type="evidence" value="ECO:0007669"/>
    <property type="project" value="UniProtKB-EC"/>
</dbReference>
<feature type="binding site" evidence="5">
    <location>
        <position position="175"/>
    </location>
    <ligand>
        <name>S-adenosyl-L-methionine</name>
        <dbReference type="ChEBI" id="CHEBI:59789"/>
    </ligand>
</feature>
<evidence type="ECO:0000256" key="4">
    <source>
        <dbReference type="ARBA" id="ARBA00048391"/>
    </source>
</evidence>
<evidence type="ECO:0000259" key="7">
    <source>
        <dbReference type="Pfam" id="PF17827"/>
    </source>
</evidence>
<dbReference type="PROSITE" id="PS00092">
    <property type="entry name" value="N6_MTASE"/>
    <property type="match status" value="1"/>
</dbReference>
<dbReference type="CDD" id="cd02440">
    <property type="entry name" value="AdoMet_MTases"/>
    <property type="match status" value="1"/>
</dbReference>
<dbReference type="InterPro" id="IPR029063">
    <property type="entry name" value="SAM-dependent_MTases_sf"/>
</dbReference>
<dbReference type="NCBIfam" id="TIGR00536">
    <property type="entry name" value="hemK_fam"/>
    <property type="match status" value="1"/>
</dbReference>
<keyword evidence="3 5" id="KW-0949">S-adenosyl-L-methionine</keyword>
<dbReference type="Proteomes" id="UP000823631">
    <property type="component" value="Unassembled WGS sequence"/>
</dbReference>
<dbReference type="InterPro" id="IPR004556">
    <property type="entry name" value="HemK-like"/>
</dbReference>
<dbReference type="AlphaFoldDB" id="A0A9D9DD13"/>
<feature type="domain" description="Methyltransferase" evidence="6">
    <location>
        <begin position="118"/>
        <end position="260"/>
    </location>
</feature>
<feature type="binding site" evidence="5">
    <location>
        <position position="190"/>
    </location>
    <ligand>
        <name>S-adenosyl-L-methionine</name>
        <dbReference type="ChEBI" id="CHEBI:59789"/>
    </ligand>
</feature>
<evidence type="ECO:0000313" key="9">
    <source>
        <dbReference type="Proteomes" id="UP000823631"/>
    </source>
</evidence>
<feature type="binding site" evidence="5">
    <location>
        <position position="147"/>
    </location>
    <ligand>
        <name>S-adenosyl-L-methionine</name>
        <dbReference type="ChEBI" id="CHEBI:59789"/>
    </ligand>
</feature>
<dbReference type="PANTHER" id="PTHR18895">
    <property type="entry name" value="HEMK METHYLTRANSFERASE"/>
    <property type="match status" value="1"/>
</dbReference>
<evidence type="ECO:0000256" key="5">
    <source>
        <dbReference type="HAMAP-Rule" id="MF_02126"/>
    </source>
</evidence>
<dbReference type="Pfam" id="PF17827">
    <property type="entry name" value="PrmC_N"/>
    <property type="match status" value="1"/>
</dbReference>
<sequence length="285" mass="31034">MADCNPNCNTVAALLLAGGQRLRQSGIGSARLDAALLLMAVSGLGKTQLITHDRDLLPAEQCAQYFKLIERRASGEPAAYLLGWRDFWTLTLKVTPDVLIPRPDTEILVEAALQHDFKSVLDLGTGSGAIILALKKERPLCTACAVDKSEAALAAARENARLNGSLEVEFLAGSWFEPLGGRLFDLIVSNPPYIAPGDRHLTQNGLNFEPQSALVAADNGYADLREIIAAAPEHLTDGGYLLLEHGNTQHEITAQMMSKRGFTDIVGIKDYQGWVRCTQGRYYHH</sequence>
<dbReference type="InterPro" id="IPR019874">
    <property type="entry name" value="RF_methyltr_PrmC"/>
</dbReference>
<dbReference type="EC" id="2.1.1.297" evidence="5"/>
<gene>
    <name evidence="5 8" type="primary">prmC</name>
    <name evidence="8" type="ORF">IAB19_07950</name>
</gene>
<accession>A0A9D9DD13</accession>
<dbReference type="InterPro" id="IPR050320">
    <property type="entry name" value="N5-glutamine_MTase"/>
</dbReference>
<keyword evidence="2 5" id="KW-0808">Transferase</keyword>
<dbReference type="InterPro" id="IPR002052">
    <property type="entry name" value="DNA_methylase_N6_adenine_CS"/>
</dbReference>
<evidence type="ECO:0000313" key="8">
    <source>
        <dbReference type="EMBL" id="MBO8416294.1"/>
    </source>
</evidence>
<comment type="caution">
    <text evidence="8">The sequence shown here is derived from an EMBL/GenBank/DDBJ whole genome shotgun (WGS) entry which is preliminary data.</text>
</comment>
<dbReference type="HAMAP" id="MF_02126">
    <property type="entry name" value="RF_methyltr_PrmC"/>
    <property type="match status" value="1"/>
</dbReference>
<evidence type="ECO:0000256" key="1">
    <source>
        <dbReference type="ARBA" id="ARBA00022603"/>
    </source>
</evidence>
<feature type="binding site" evidence="5">
    <location>
        <begin position="190"/>
        <end position="193"/>
    </location>
    <ligand>
        <name>substrate</name>
    </ligand>
</feature>
<name>A0A9D9DD13_9GAMM</name>
<reference evidence="8" key="1">
    <citation type="submission" date="2020-10" db="EMBL/GenBank/DDBJ databases">
        <authorList>
            <person name="Gilroy R."/>
        </authorList>
    </citation>
    <scope>NUCLEOTIDE SEQUENCE</scope>
    <source>
        <strain evidence="8">17213</strain>
    </source>
</reference>
<evidence type="ECO:0000259" key="6">
    <source>
        <dbReference type="Pfam" id="PF13847"/>
    </source>
</evidence>
<protein>
    <recommendedName>
        <fullName evidence="5">Release factor glutamine methyltransferase</fullName>
        <shortName evidence="5">RF MTase</shortName>
        <ecNumber evidence="5">2.1.1.297</ecNumber>
    </recommendedName>
    <alternativeName>
        <fullName evidence="5">N5-glutamine methyltransferase PrmC</fullName>
    </alternativeName>
    <alternativeName>
        <fullName evidence="5">Protein-(glutamine-N5) MTase PrmC</fullName>
    </alternativeName>
    <alternativeName>
        <fullName evidence="5">Protein-glutamine N-methyltransferase PrmC</fullName>
    </alternativeName>
</protein>
<organism evidence="8 9">
    <name type="scientific">Candidatus Avisuccinivibrio stercorigallinarum</name>
    <dbReference type="NCBI Taxonomy" id="2840704"/>
    <lineage>
        <taxon>Bacteria</taxon>
        <taxon>Pseudomonadati</taxon>
        <taxon>Pseudomonadota</taxon>
        <taxon>Gammaproteobacteria</taxon>
        <taxon>Aeromonadales</taxon>
        <taxon>Succinivibrionaceae</taxon>
        <taxon>Succinivibrionaceae incertae sedis</taxon>
        <taxon>Candidatus Avisuccinivibrio</taxon>
    </lineage>
</organism>
<keyword evidence="1 5" id="KW-0489">Methyltransferase</keyword>